<dbReference type="EMBL" id="FOWE01000013">
    <property type="protein sequence ID" value="SFO58022.1"/>
    <property type="molecule type" value="Genomic_DNA"/>
</dbReference>
<evidence type="ECO:0000313" key="1">
    <source>
        <dbReference type="EMBL" id="SFO58022.1"/>
    </source>
</evidence>
<keyword evidence="2" id="KW-1185">Reference proteome</keyword>
<proteinExistence type="predicted"/>
<dbReference type="AlphaFoldDB" id="A0A1I5IC00"/>
<protein>
    <submittedName>
        <fullName evidence="1">Uncharacterized protein</fullName>
    </submittedName>
</protein>
<name>A0A1I5IC00_9ACTN</name>
<organism evidence="1 2">
    <name type="scientific">Geodermatophilus obscurus</name>
    <dbReference type="NCBI Taxonomy" id="1861"/>
    <lineage>
        <taxon>Bacteria</taxon>
        <taxon>Bacillati</taxon>
        <taxon>Actinomycetota</taxon>
        <taxon>Actinomycetes</taxon>
        <taxon>Geodermatophilales</taxon>
        <taxon>Geodermatophilaceae</taxon>
        <taxon>Geodermatophilus</taxon>
    </lineage>
</organism>
<accession>A0A1I5IC00</accession>
<sequence>MVDAPLRLQRFVPGEWRSVSEWIEARRMWSAVHGDVLGNPLERLRVERETRRAWCEASHSGIDSLI</sequence>
<gene>
    <name evidence="1" type="ORF">SAMN05660359_04477</name>
</gene>
<evidence type="ECO:0000313" key="2">
    <source>
        <dbReference type="Proteomes" id="UP000183642"/>
    </source>
</evidence>
<dbReference type="Proteomes" id="UP000183642">
    <property type="component" value="Unassembled WGS sequence"/>
</dbReference>
<reference evidence="2" key="1">
    <citation type="submission" date="2016-10" db="EMBL/GenBank/DDBJ databases">
        <authorList>
            <person name="Varghese N."/>
            <person name="Submissions S."/>
        </authorList>
    </citation>
    <scope>NUCLEOTIDE SEQUENCE [LARGE SCALE GENOMIC DNA]</scope>
    <source>
        <strain evidence="2">DSM 43161</strain>
    </source>
</reference>